<dbReference type="RefSeq" id="WP_061919085.1">
    <property type="nucleotide sequence ID" value="NZ_KQ948853.1"/>
</dbReference>
<proteinExistence type="predicted"/>
<dbReference type="OrthoDB" id="5241017at2"/>
<keyword evidence="4" id="KW-1185">Reference proteome</keyword>
<dbReference type="Pfam" id="PF00905">
    <property type="entry name" value="Transpeptidase"/>
    <property type="match status" value="1"/>
</dbReference>
<reference evidence="3 4" key="1">
    <citation type="submission" date="2015-10" db="EMBL/GenBank/DDBJ databases">
        <title>Draft genome sequence of Streptomyces bungoensis DSM 41781, type strain for the species Streptomyces bungoensis.</title>
        <authorList>
            <person name="Ruckert C."/>
            <person name="Winkler A."/>
            <person name="Kalinowski J."/>
            <person name="Kampfer P."/>
            <person name="Glaeser S."/>
        </authorList>
    </citation>
    <scope>NUCLEOTIDE SEQUENCE [LARGE SCALE GENOMIC DNA]</scope>
    <source>
        <strain evidence="3 4">DSM 41781</strain>
    </source>
</reference>
<protein>
    <submittedName>
        <fullName evidence="3">Penicillin-binding protein</fullName>
    </submittedName>
</protein>
<dbReference type="GO" id="GO:0005886">
    <property type="term" value="C:plasma membrane"/>
    <property type="evidence" value="ECO:0007669"/>
    <property type="project" value="TreeGrafter"/>
</dbReference>
<evidence type="ECO:0000313" key="3">
    <source>
        <dbReference type="EMBL" id="KUN87849.1"/>
    </source>
</evidence>
<keyword evidence="1" id="KW-1133">Transmembrane helix</keyword>
<keyword evidence="1" id="KW-0472">Membrane</keyword>
<dbReference type="PANTHER" id="PTHR30627">
    <property type="entry name" value="PEPTIDOGLYCAN D,D-TRANSPEPTIDASE"/>
    <property type="match status" value="1"/>
</dbReference>
<evidence type="ECO:0000256" key="1">
    <source>
        <dbReference type="SAM" id="Phobius"/>
    </source>
</evidence>
<dbReference type="Gene3D" id="3.40.710.10">
    <property type="entry name" value="DD-peptidase/beta-lactamase superfamily"/>
    <property type="match status" value="1"/>
</dbReference>
<organism evidence="3 4">
    <name type="scientific">Streptomyces bungoensis</name>
    <dbReference type="NCBI Taxonomy" id="285568"/>
    <lineage>
        <taxon>Bacteria</taxon>
        <taxon>Bacillati</taxon>
        <taxon>Actinomycetota</taxon>
        <taxon>Actinomycetes</taxon>
        <taxon>Kitasatosporales</taxon>
        <taxon>Streptomycetaceae</taxon>
        <taxon>Streptomyces</taxon>
    </lineage>
</organism>
<comment type="caution">
    <text evidence="3">The sequence shown here is derived from an EMBL/GenBank/DDBJ whole genome shotgun (WGS) entry which is preliminary data.</text>
</comment>
<dbReference type="GO" id="GO:0071555">
    <property type="term" value="P:cell wall organization"/>
    <property type="evidence" value="ECO:0007669"/>
    <property type="project" value="TreeGrafter"/>
</dbReference>
<dbReference type="InterPro" id="IPR012338">
    <property type="entry name" value="Beta-lactam/transpept-like"/>
</dbReference>
<accession>A0A101T8T1</accession>
<dbReference type="InterPro" id="IPR050515">
    <property type="entry name" value="Beta-lactam/transpept"/>
</dbReference>
<evidence type="ECO:0000313" key="4">
    <source>
        <dbReference type="Proteomes" id="UP000053024"/>
    </source>
</evidence>
<evidence type="ECO:0000259" key="2">
    <source>
        <dbReference type="Pfam" id="PF00905"/>
    </source>
</evidence>
<dbReference type="EMBL" id="LMWX01000013">
    <property type="protein sequence ID" value="KUN87849.1"/>
    <property type="molecule type" value="Genomic_DNA"/>
</dbReference>
<keyword evidence="1" id="KW-0812">Transmembrane</keyword>
<feature type="domain" description="Penicillin-binding protein transpeptidase" evidence="2">
    <location>
        <begin position="269"/>
        <end position="542"/>
    </location>
</feature>
<feature type="transmembrane region" description="Helical" evidence="1">
    <location>
        <begin position="7"/>
        <end position="26"/>
    </location>
</feature>
<gene>
    <name evidence="3" type="ORF">AQJ66_09535</name>
</gene>
<dbReference type="Proteomes" id="UP000053024">
    <property type="component" value="Unassembled WGS sequence"/>
</dbReference>
<sequence>MGKGVKVAVVGGVCAVMLSGAGYGLYNIASALNGDGGTASGSTEAARTGPPSAGEVAETSGAFFAAWEKGDAPAAAGYTNYREAAEQLLAAYGDDAHITKVRIKPGAPVGRTVPFTVRAVVSYGGRSEPIGYGSRLTVVRGQTSHRALVDWDPSVVHPRLRKGDTLVTGEAEAPPIEAVDRNGKVLTAAKYPSLGPILDELRKRYGGRAGGRPGVELAIRHEAGADGSQAADTTLLTLAKGRAGRLRTTLSAGAQAAAEAAVGTYKDASVVAVQPSTGEILAVANHRDDGFDAALSGERPPGSTMKIISAAALIDTGLTSANGKAPCPPSAVWQSQTFHNMKDLAPNENATLSESFARSCNTAFVKFADDLGVDALTKEAQDRFGLGRDDWKIGVPSFDGRVPASGGPDTAANLIGQGQVQMSPLDMASATATAKTGVFRQPVIVPLSLDDRAPAQARGLPSSTSQQLRAMMNRTARSGTAASVMAGLTGEIGAKTGSAEVDGNVTSDSWFTGYRDDVAAAALVQDGGHGIDAAGPIVATVLRSTG</sequence>
<dbReference type="GO" id="GO:0008658">
    <property type="term" value="F:penicillin binding"/>
    <property type="evidence" value="ECO:0007669"/>
    <property type="project" value="InterPro"/>
</dbReference>
<dbReference type="PANTHER" id="PTHR30627:SF24">
    <property type="entry name" value="PENICILLIN-BINDING PROTEIN 4B"/>
    <property type="match status" value="1"/>
</dbReference>
<dbReference type="GO" id="GO:0071972">
    <property type="term" value="F:peptidoglycan L,D-transpeptidase activity"/>
    <property type="evidence" value="ECO:0007669"/>
    <property type="project" value="TreeGrafter"/>
</dbReference>
<dbReference type="AlphaFoldDB" id="A0A101T8T1"/>
<name>A0A101T8T1_9ACTN</name>
<dbReference type="STRING" id="285568.AQJ66_09535"/>
<dbReference type="InterPro" id="IPR001460">
    <property type="entry name" value="PCN-bd_Tpept"/>
</dbReference>
<dbReference type="SUPFAM" id="SSF56601">
    <property type="entry name" value="beta-lactamase/transpeptidase-like"/>
    <property type="match status" value="1"/>
</dbReference>